<sequence length="653" mass="73608">MDPAGEIQKVASMRRGGSGSMWRRGDDVFSRSSRDEDDEEALRWAALERLPTHDRVRRAIVPLGLGDEAAAKGVVDVDVLSLGPPERRALLERLVRVADEDNERFLLKLKERVDRVGIDMPTIEVRFQNLDAEAEVRVGSSGLPSVLNSVVNTLEEAANALHILPSTKQTMPVLHDVSGIIKPRRMTLLLGPPGSGKTTLLLALAGRLDKDLKVKGKVTYNGHEMSEFVPERTAAYISQHDLHIGEMTVRETLAFSARCQGVGDRFDMLTELSRREKAANIKPDADIDAFMKARQEANVVTDYILKILGLDICADTMVGDEMLRGISGGQRKRVTTVSLRTVDYKTSEFRRNKALIKELSQAAPGSNDLHFPSKYSQSSFTQLMACLWKQNLSYWRNPPYNTVRFFFTTIIALLLGTIFWDLGGKVKTSQDLFNAMGSMYSAVLFIGIMNCTSVQPVVAVERTVFYRERAAGMYSAFPYAMGQVVIELPYALVQAILYGVIVYSMIGFEWTAAKFFWYLFFGYFTLLYFTFYGMMAVGLTPNYHIAAIVSSAFYAIWNLFSGFIIPRPKVPIWWRWYCYICPVAWTLYGLVVSQFGDNATPMDDGTLVMHFVEDYFDFKHSWLGWVATIVVAFTVLFASLFGFAIMKFNFQKR</sequence>
<dbReference type="Pfam" id="PF14510">
    <property type="entry name" value="ABC_trans_N"/>
    <property type="match status" value="1"/>
</dbReference>
<feature type="transmembrane region" description="Helical" evidence="9">
    <location>
        <begin position="488"/>
        <end position="508"/>
    </location>
</feature>
<reference evidence="11 12" key="1">
    <citation type="journal article" date="2019" name="Sci. Rep.">
        <title>A high-quality genome of Eragrostis curvula grass provides insights into Poaceae evolution and supports new strategies to enhance forage quality.</title>
        <authorList>
            <person name="Carballo J."/>
            <person name="Santos B.A.C.M."/>
            <person name="Zappacosta D."/>
            <person name="Garbus I."/>
            <person name="Selva J.P."/>
            <person name="Gallo C.A."/>
            <person name="Diaz A."/>
            <person name="Albertini E."/>
            <person name="Caccamo M."/>
            <person name="Echenique V."/>
        </authorList>
    </citation>
    <scope>NUCLEOTIDE SEQUENCE [LARGE SCALE GENOMIC DNA]</scope>
    <source>
        <strain evidence="12">cv. Victoria</strain>
        <tissue evidence="11">Leaf</tissue>
    </source>
</reference>
<dbReference type="PANTHER" id="PTHR48040">
    <property type="entry name" value="PLEIOTROPIC DRUG RESISTANCE PROTEIN 1-LIKE ISOFORM X1"/>
    <property type="match status" value="1"/>
</dbReference>
<evidence type="ECO:0000313" key="11">
    <source>
        <dbReference type="EMBL" id="TVU34541.1"/>
    </source>
</evidence>
<dbReference type="Pfam" id="PF00005">
    <property type="entry name" value="ABC_tran"/>
    <property type="match status" value="1"/>
</dbReference>
<feature type="non-terminal residue" evidence="11">
    <location>
        <position position="1"/>
    </location>
</feature>
<dbReference type="EMBL" id="RWGY01000009">
    <property type="protein sequence ID" value="TVU34541.1"/>
    <property type="molecule type" value="Genomic_DNA"/>
</dbReference>
<evidence type="ECO:0000256" key="5">
    <source>
        <dbReference type="ARBA" id="ARBA00022989"/>
    </source>
</evidence>
<evidence type="ECO:0000313" key="12">
    <source>
        <dbReference type="Proteomes" id="UP000324897"/>
    </source>
</evidence>
<dbReference type="FunFam" id="3.40.50.300:FF:003848">
    <property type="entry name" value="Pleiotropic drug resistance 12 isoform 3"/>
    <property type="match status" value="1"/>
</dbReference>
<evidence type="ECO:0000256" key="3">
    <source>
        <dbReference type="ARBA" id="ARBA00022741"/>
    </source>
</evidence>
<name>A0A5J9VGG0_9POAL</name>
<feature type="domain" description="AAA+ ATPase" evidence="10">
    <location>
        <begin position="183"/>
        <end position="417"/>
    </location>
</feature>
<dbReference type="InterPro" id="IPR003439">
    <property type="entry name" value="ABC_transporter-like_ATP-bd"/>
</dbReference>
<dbReference type="InterPro" id="IPR003593">
    <property type="entry name" value="AAA+_ATPase"/>
</dbReference>
<comment type="function">
    <text evidence="7">May be a general defense protein.</text>
</comment>
<dbReference type="InterPro" id="IPR029481">
    <property type="entry name" value="ABC_trans_N"/>
</dbReference>
<keyword evidence="6 9" id="KW-0472">Membrane</keyword>
<dbReference type="Pfam" id="PF01061">
    <property type="entry name" value="ABC2_membrane"/>
    <property type="match status" value="1"/>
</dbReference>
<evidence type="ECO:0000256" key="2">
    <source>
        <dbReference type="ARBA" id="ARBA00022692"/>
    </source>
</evidence>
<proteinExistence type="predicted"/>
<feature type="transmembrane region" description="Helical" evidence="9">
    <location>
        <begin position="515"/>
        <end position="537"/>
    </location>
</feature>
<dbReference type="Gramene" id="TVU34541">
    <property type="protein sequence ID" value="TVU34541"/>
    <property type="gene ID" value="EJB05_16377"/>
</dbReference>
<feature type="compositionally biased region" description="Basic and acidic residues" evidence="8">
    <location>
        <begin position="23"/>
        <end position="34"/>
    </location>
</feature>
<evidence type="ECO:0000256" key="9">
    <source>
        <dbReference type="SAM" id="Phobius"/>
    </source>
</evidence>
<evidence type="ECO:0000256" key="6">
    <source>
        <dbReference type="ARBA" id="ARBA00023136"/>
    </source>
</evidence>
<dbReference type="Proteomes" id="UP000324897">
    <property type="component" value="Unassembled WGS sequence"/>
</dbReference>
<feature type="transmembrane region" description="Helical" evidence="9">
    <location>
        <begin position="622"/>
        <end position="646"/>
    </location>
</feature>
<feature type="transmembrane region" description="Helical" evidence="9">
    <location>
        <begin position="403"/>
        <end position="420"/>
    </location>
</feature>
<dbReference type="SUPFAM" id="SSF52540">
    <property type="entry name" value="P-loop containing nucleoside triphosphate hydrolases"/>
    <property type="match status" value="2"/>
</dbReference>
<feature type="transmembrane region" description="Helical" evidence="9">
    <location>
        <begin position="432"/>
        <end position="449"/>
    </location>
</feature>
<keyword evidence="2 9" id="KW-0812">Transmembrane</keyword>
<keyword evidence="5 9" id="KW-1133">Transmembrane helix</keyword>
<dbReference type="Gene3D" id="3.40.50.300">
    <property type="entry name" value="P-loop containing nucleotide triphosphate hydrolases"/>
    <property type="match status" value="1"/>
</dbReference>
<dbReference type="SMART" id="SM00382">
    <property type="entry name" value="AAA"/>
    <property type="match status" value="1"/>
</dbReference>
<accession>A0A5J9VGG0</accession>
<dbReference type="GO" id="GO:0016887">
    <property type="term" value="F:ATP hydrolysis activity"/>
    <property type="evidence" value="ECO:0007669"/>
    <property type="project" value="InterPro"/>
</dbReference>
<dbReference type="GO" id="GO:0140359">
    <property type="term" value="F:ABC-type transporter activity"/>
    <property type="evidence" value="ECO:0007669"/>
    <property type="project" value="InterPro"/>
</dbReference>
<comment type="caution">
    <text evidence="11">The sequence shown here is derived from an EMBL/GenBank/DDBJ whole genome shotgun (WGS) entry which is preliminary data.</text>
</comment>
<evidence type="ECO:0000256" key="1">
    <source>
        <dbReference type="ARBA" id="ARBA00004141"/>
    </source>
</evidence>
<keyword evidence="12" id="KW-1185">Reference proteome</keyword>
<feature type="transmembrane region" description="Helical" evidence="9">
    <location>
        <begin position="576"/>
        <end position="596"/>
    </location>
</feature>
<dbReference type="OrthoDB" id="70398at2759"/>
<comment type="subcellular location">
    <subcellularLocation>
        <location evidence="1">Membrane</location>
        <topology evidence="1">Multi-pass membrane protein</topology>
    </subcellularLocation>
</comment>
<dbReference type="PANTHER" id="PTHR48040:SF35">
    <property type="entry name" value="ABC TRANSPORTER G FAMILY MEMBER 39-LIKE"/>
    <property type="match status" value="1"/>
</dbReference>
<evidence type="ECO:0000256" key="8">
    <source>
        <dbReference type="SAM" id="MobiDB-lite"/>
    </source>
</evidence>
<feature type="transmembrane region" description="Helical" evidence="9">
    <location>
        <begin position="543"/>
        <end position="564"/>
    </location>
</feature>
<keyword evidence="3" id="KW-0547">Nucleotide-binding</keyword>
<dbReference type="GO" id="GO:0016020">
    <property type="term" value="C:membrane"/>
    <property type="evidence" value="ECO:0007669"/>
    <property type="project" value="UniProtKB-SubCell"/>
</dbReference>
<dbReference type="GO" id="GO:0005524">
    <property type="term" value="F:ATP binding"/>
    <property type="evidence" value="ECO:0007669"/>
    <property type="project" value="UniProtKB-KW"/>
</dbReference>
<evidence type="ECO:0000259" key="10">
    <source>
        <dbReference type="SMART" id="SM00382"/>
    </source>
</evidence>
<gene>
    <name evidence="11" type="ORF">EJB05_16377</name>
</gene>
<dbReference type="AlphaFoldDB" id="A0A5J9VGG0"/>
<organism evidence="11 12">
    <name type="scientific">Eragrostis curvula</name>
    <name type="common">weeping love grass</name>
    <dbReference type="NCBI Taxonomy" id="38414"/>
    <lineage>
        <taxon>Eukaryota</taxon>
        <taxon>Viridiplantae</taxon>
        <taxon>Streptophyta</taxon>
        <taxon>Embryophyta</taxon>
        <taxon>Tracheophyta</taxon>
        <taxon>Spermatophyta</taxon>
        <taxon>Magnoliopsida</taxon>
        <taxon>Liliopsida</taxon>
        <taxon>Poales</taxon>
        <taxon>Poaceae</taxon>
        <taxon>PACMAD clade</taxon>
        <taxon>Chloridoideae</taxon>
        <taxon>Eragrostideae</taxon>
        <taxon>Eragrostidinae</taxon>
        <taxon>Eragrostis</taxon>
    </lineage>
</organism>
<dbReference type="InterPro" id="IPR013525">
    <property type="entry name" value="ABC2_TM"/>
</dbReference>
<protein>
    <recommendedName>
        <fullName evidence="10">AAA+ ATPase domain-containing protein</fullName>
    </recommendedName>
</protein>
<evidence type="ECO:0000256" key="7">
    <source>
        <dbReference type="ARBA" id="ARBA00037747"/>
    </source>
</evidence>
<keyword evidence="4" id="KW-0067">ATP-binding</keyword>
<feature type="region of interest" description="Disordered" evidence="8">
    <location>
        <begin position="1"/>
        <end position="38"/>
    </location>
</feature>
<dbReference type="InterPro" id="IPR027417">
    <property type="entry name" value="P-loop_NTPase"/>
</dbReference>
<evidence type="ECO:0000256" key="4">
    <source>
        <dbReference type="ARBA" id="ARBA00022840"/>
    </source>
</evidence>